<evidence type="ECO:0000313" key="2">
    <source>
        <dbReference type="EMBL" id="GAA4236431.1"/>
    </source>
</evidence>
<proteinExistence type="predicted"/>
<gene>
    <name evidence="2" type="ORF">GCM10022254_46040</name>
</gene>
<protein>
    <submittedName>
        <fullName evidence="2">Helix-turn-helix transcriptional regulator</fullName>
    </submittedName>
</protein>
<dbReference type="PROSITE" id="PS50943">
    <property type="entry name" value="HTH_CROC1"/>
    <property type="match status" value="1"/>
</dbReference>
<comment type="caution">
    <text evidence="2">The sequence shown here is derived from an EMBL/GenBank/DDBJ whole genome shotgun (WGS) entry which is preliminary data.</text>
</comment>
<dbReference type="Proteomes" id="UP001501710">
    <property type="component" value="Unassembled WGS sequence"/>
</dbReference>
<evidence type="ECO:0000313" key="3">
    <source>
        <dbReference type="Proteomes" id="UP001501710"/>
    </source>
</evidence>
<sequence length="294" mass="33484">MASVTMTGARQSTPAHGDPLVPRLLLARGLRTLRESAAVSRLDAAKAIDGSSSKLSRLELGRSRCSTEDVETLLTFYGADDDERTTLLALAEQTRAHPWWYDDRSIVASWVRPYLTAEQAAKLVRTFEPQFVPGLLQSEGYAREVIRRDHPESEVDRRVDFRMRRQRVLRRRPRPLNLWVVLDQRALWRPMGGPAVMKEQIRHIMDLCQRPNVTVQIAPSGVCGRVEGDGPLTLVRFPQQGLQDMVYLERADGASYPVRRDDIERHWHVFNTLVTEAAPPERTLRILARALTTF</sequence>
<name>A0ABP8CAD9_9ACTN</name>
<dbReference type="EMBL" id="BAABAS010000015">
    <property type="protein sequence ID" value="GAA4236431.1"/>
    <property type="molecule type" value="Genomic_DNA"/>
</dbReference>
<evidence type="ECO:0000259" key="1">
    <source>
        <dbReference type="PROSITE" id="PS50943"/>
    </source>
</evidence>
<dbReference type="InterPro" id="IPR010982">
    <property type="entry name" value="Lambda_DNA-bd_dom_sf"/>
</dbReference>
<dbReference type="SUPFAM" id="SSF47413">
    <property type="entry name" value="lambda repressor-like DNA-binding domains"/>
    <property type="match status" value="1"/>
</dbReference>
<dbReference type="Pfam" id="PF13560">
    <property type="entry name" value="HTH_31"/>
    <property type="match status" value="1"/>
</dbReference>
<dbReference type="CDD" id="cd00093">
    <property type="entry name" value="HTH_XRE"/>
    <property type="match status" value="1"/>
</dbReference>
<reference evidence="3" key="1">
    <citation type="journal article" date="2019" name="Int. J. Syst. Evol. Microbiol.">
        <title>The Global Catalogue of Microorganisms (GCM) 10K type strain sequencing project: providing services to taxonomists for standard genome sequencing and annotation.</title>
        <authorList>
            <consortium name="The Broad Institute Genomics Platform"/>
            <consortium name="The Broad Institute Genome Sequencing Center for Infectious Disease"/>
            <person name="Wu L."/>
            <person name="Ma J."/>
        </authorList>
    </citation>
    <scope>NUCLEOTIDE SEQUENCE [LARGE SCALE GENOMIC DNA]</scope>
    <source>
        <strain evidence="3">JCM 17440</strain>
    </source>
</reference>
<accession>A0ABP8CAD9</accession>
<dbReference type="InterPro" id="IPR043917">
    <property type="entry name" value="DUF5753"/>
</dbReference>
<dbReference type="InterPro" id="IPR001387">
    <property type="entry name" value="Cro/C1-type_HTH"/>
</dbReference>
<feature type="domain" description="HTH cro/C1-type" evidence="1">
    <location>
        <begin position="30"/>
        <end position="84"/>
    </location>
</feature>
<dbReference type="Pfam" id="PF19054">
    <property type="entry name" value="DUF5753"/>
    <property type="match status" value="1"/>
</dbReference>
<keyword evidence="3" id="KW-1185">Reference proteome</keyword>
<dbReference type="SMART" id="SM00530">
    <property type="entry name" value="HTH_XRE"/>
    <property type="match status" value="1"/>
</dbReference>
<organism evidence="2 3">
    <name type="scientific">Actinomadura meridiana</name>
    <dbReference type="NCBI Taxonomy" id="559626"/>
    <lineage>
        <taxon>Bacteria</taxon>
        <taxon>Bacillati</taxon>
        <taxon>Actinomycetota</taxon>
        <taxon>Actinomycetes</taxon>
        <taxon>Streptosporangiales</taxon>
        <taxon>Thermomonosporaceae</taxon>
        <taxon>Actinomadura</taxon>
    </lineage>
</organism>